<keyword evidence="2" id="KW-1185">Reference proteome</keyword>
<evidence type="ECO:0000313" key="1">
    <source>
        <dbReference type="EMBL" id="MDR7122210.1"/>
    </source>
</evidence>
<evidence type="ECO:0000313" key="2">
    <source>
        <dbReference type="Proteomes" id="UP001257909"/>
    </source>
</evidence>
<sequence>MPYFCAVVNEFQAVKPQFQGSYRCPELTMD</sequence>
<name>A0ABU1W2L7_9GAMM</name>
<dbReference type="Proteomes" id="UP001257909">
    <property type="component" value="Unassembled WGS sequence"/>
</dbReference>
<dbReference type="EMBL" id="JAVDWR010000013">
    <property type="protein sequence ID" value="MDR7122210.1"/>
    <property type="molecule type" value="Genomic_DNA"/>
</dbReference>
<protein>
    <submittedName>
        <fullName evidence="1">Uncharacterized protein</fullName>
    </submittedName>
</protein>
<accession>A0ABU1W2L7</accession>
<gene>
    <name evidence="1" type="ORF">J2W69_003168</name>
</gene>
<reference evidence="1 2" key="1">
    <citation type="submission" date="2023-07" db="EMBL/GenBank/DDBJ databases">
        <title>Sorghum-associated microbial communities from plants grown in Nebraska, USA.</title>
        <authorList>
            <person name="Schachtman D."/>
        </authorList>
    </citation>
    <scope>NUCLEOTIDE SEQUENCE [LARGE SCALE GENOMIC DNA]</scope>
    <source>
        <strain evidence="1 2">4138</strain>
    </source>
</reference>
<proteinExistence type="predicted"/>
<organism evidence="1 2">
    <name type="scientific">Rheinheimera soli</name>
    <dbReference type="NCBI Taxonomy" id="443616"/>
    <lineage>
        <taxon>Bacteria</taxon>
        <taxon>Pseudomonadati</taxon>
        <taxon>Pseudomonadota</taxon>
        <taxon>Gammaproteobacteria</taxon>
        <taxon>Chromatiales</taxon>
        <taxon>Chromatiaceae</taxon>
        <taxon>Rheinheimera</taxon>
    </lineage>
</organism>
<comment type="caution">
    <text evidence="1">The sequence shown here is derived from an EMBL/GenBank/DDBJ whole genome shotgun (WGS) entry which is preliminary data.</text>
</comment>